<organism evidence="1 2">
    <name type="scientific">Mucuna pruriens</name>
    <name type="common">Velvet bean</name>
    <name type="synonym">Dolichos pruriens</name>
    <dbReference type="NCBI Taxonomy" id="157652"/>
    <lineage>
        <taxon>Eukaryota</taxon>
        <taxon>Viridiplantae</taxon>
        <taxon>Streptophyta</taxon>
        <taxon>Embryophyta</taxon>
        <taxon>Tracheophyta</taxon>
        <taxon>Spermatophyta</taxon>
        <taxon>Magnoliopsida</taxon>
        <taxon>eudicotyledons</taxon>
        <taxon>Gunneridae</taxon>
        <taxon>Pentapetalae</taxon>
        <taxon>rosids</taxon>
        <taxon>fabids</taxon>
        <taxon>Fabales</taxon>
        <taxon>Fabaceae</taxon>
        <taxon>Papilionoideae</taxon>
        <taxon>50 kb inversion clade</taxon>
        <taxon>NPAAA clade</taxon>
        <taxon>indigoferoid/millettioid clade</taxon>
        <taxon>Phaseoleae</taxon>
        <taxon>Mucuna</taxon>
    </lineage>
</organism>
<protein>
    <submittedName>
        <fullName evidence="1">Mitochondrial protein</fullName>
    </submittedName>
</protein>
<dbReference type="PANTHER" id="PTHR11439:SF455">
    <property type="entry name" value="RLK (RECEPTOR-LIKE PROTEIN KINASE) 8, PUTATIVE-RELATED"/>
    <property type="match status" value="1"/>
</dbReference>
<name>A0A371HEA1_MUCPR</name>
<dbReference type="AlphaFoldDB" id="A0A371HEA1"/>
<sequence>MLVGGCKLSKHAGNPFDDPSLYRSIVSAPQYLTITQPEVIFAVNKVCQSMATHFETDWSIVKRILHYLKGTSHIGFLIQPLLKCFMSLTAFSGANWVLDLDNRYSTSGLLVLPSRWSIVASQVQYLSFFDFKHYSLNLLFLLPHLQSSMITKASTMGLTLQKENDLLKKKNENLKEEQTKDLSKVNTFEMNEQLQKERAFKGPSKPSRIGRRHLSYYLDNGYSHHMKGERSMFQDLRPKIGGWVTFGGKKVGVKRIGKYHSPSIDNVLYVEGLKHMSISKLCDNGYDISFNKGECIVKSQNGSIIFYTKRQNNLHKINLTDLINENVTSLVSINMTNELGIRNLDMQA</sequence>
<dbReference type="Proteomes" id="UP000257109">
    <property type="component" value="Unassembled WGS sequence"/>
</dbReference>
<evidence type="ECO:0000313" key="2">
    <source>
        <dbReference type="Proteomes" id="UP000257109"/>
    </source>
</evidence>
<gene>
    <name evidence="1" type="ORF">CR513_15610</name>
</gene>
<reference evidence="1" key="1">
    <citation type="submission" date="2018-05" db="EMBL/GenBank/DDBJ databases">
        <title>Draft genome of Mucuna pruriens seed.</title>
        <authorList>
            <person name="Nnadi N.E."/>
            <person name="Vos R."/>
            <person name="Hasami M.H."/>
            <person name="Devisetty U.K."/>
            <person name="Aguiy J.C."/>
        </authorList>
    </citation>
    <scope>NUCLEOTIDE SEQUENCE [LARGE SCALE GENOMIC DNA]</scope>
    <source>
        <strain evidence="1">JCA_2017</strain>
    </source>
</reference>
<dbReference type="PANTHER" id="PTHR11439">
    <property type="entry name" value="GAG-POL-RELATED RETROTRANSPOSON"/>
    <property type="match status" value="1"/>
</dbReference>
<feature type="non-terminal residue" evidence="1">
    <location>
        <position position="1"/>
    </location>
</feature>
<proteinExistence type="predicted"/>
<evidence type="ECO:0000313" key="1">
    <source>
        <dbReference type="EMBL" id="RDY01105.1"/>
    </source>
</evidence>
<keyword evidence="2" id="KW-1185">Reference proteome</keyword>
<dbReference type="EMBL" id="QJKJ01002838">
    <property type="protein sequence ID" value="RDY01105.1"/>
    <property type="molecule type" value="Genomic_DNA"/>
</dbReference>
<accession>A0A371HEA1</accession>
<dbReference type="OrthoDB" id="1932348at2759"/>
<comment type="caution">
    <text evidence="1">The sequence shown here is derived from an EMBL/GenBank/DDBJ whole genome shotgun (WGS) entry which is preliminary data.</text>
</comment>